<accession>A0A0L9UV32</accession>
<gene>
    <name evidence="2" type="ORF">LR48_Vigan07g028500</name>
</gene>
<dbReference type="AlphaFoldDB" id="A0A0L9UV32"/>
<dbReference type="EMBL" id="CM003377">
    <property type="protein sequence ID" value="KOM46581.1"/>
    <property type="molecule type" value="Genomic_DNA"/>
</dbReference>
<sequence>MTATSSLCLYVLLLPLHVPALCILSSFPAPHTTFSYSQLNQSLCINRNLPFPCVFLHVPAAVLSVPAPCCILQHSAGLIPTLQPLTAFSLFLLERPTLLLHGTLSLHTKTPFILFGSMPKKN</sequence>
<evidence type="ECO:0000313" key="2">
    <source>
        <dbReference type="EMBL" id="KOM46581.1"/>
    </source>
</evidence>
<keyword evidence="1" id="KW-0732">Signal</keyword>
<reference evidence="3" key="1">
    <citation type="journal article" date="2015" name="Proc. Natl. Acad. Sci. U.S.A.">
        <title>Genome sequencing of adzuki bean (Vigna angularis) provides insight into high starch and low fat accumulation and domestication.</title>
        <authorList>
            <person name="Yang K."/>
            <person name="Tian Z."/>
            <person name="Chen C."/>
            <person name="Luo L."/>
            <person name="Zhao B."/>
            <person name="Wang Z."/>
            <person name="Yu L."/>
            <person name="Li Y."/>
            <person name="Sun Y."/>
            <person name="Li W."/>
            <person name="Chen Y."/>
            <person name="Li Y."/>
            <person name="Zhang Y."/>
            <person name="Ai D."/>
            <person name="Zhao J."/>
            <person name="Shang C."/>
            <person name="Ma Y."/>
            <person name="Wu B."/>
            <person name="Wang M."/>
            <person name="Gao L."/>
            <person name="Sun D."/>
            <person name="Zhang P."/>
            <person name="Guo F."/>
            <person name="Wang W."/>
            <person name="Li Y."/>
            <person name="Wang J."/>
            <person name="Varshney R.K."/>
            <person name="Wang J."/>
            <person name="Ling H.Q."/>
            <person name="Wan P."/>
        </authorList>
    </citation>
    <scope>NUCLEOTIDE SEQUENCE</scope>
    <source>
        <strain evidence="3">cv. Jingnong 6</strain>
    </source>
</reference>
<dbReference type="Gramene" id="KOM46581">
    <property type="protein sequence ID" value="KOM46581"/>
    <property type="gene ID" value="LR48_Vigan07g028500"/>
</dbReference>
<evidence type="ECO:0000313" key="3">
    <source>
        <dbReference type="Proteomes" id="UP000053144"/>
    </source>
</evidence>
<name>A0A0L9UV32_PHAAN</name>
<evidence type="ECO:0008006" key="4">
    <source>
        <dbReference type="Google" id="ProtNLM"/>
    </source>
</evidence>
<feature type="chain" id="PRO_5005595965" description="Secreted protein" evidence="1">
    <location>
        <begin position="23"/>
        <end position="122"/>
    </location>
</feature>
<proteinExistence type="predicted"/>
<dbReference type="Proteomes" id="UP000053144">
    <property type="component" value="Chromosome 7"/>
</dbReference>
<feature type="signal peptide" evidence="1">
    <location>
        <begin position="1"/>
        <end position="22"/>
    </location>
</feature>
<organism evidence="2 3">
    <name type="scientific">Phaseolus angularis</name>
    <name type="common">Azuki bean</name>
    <name type="synonym">Vigna angularis</name>
    <dbReference type="NCBI Taxonomy" id="3914"/>
    <lineage>
        <taxon>Eukaryota</taxon>
        <taxon>Viridiplantae</taxon>
        <taxon>Streptophyta</taxon>
        <taxon>Embryophyta</taxon>
        <taxon>Tracheophyta</taxon>
        <taxon>Spermatophyta</taxon>
        <taxon>Magnoliopsida</taxon>
        <taxon>eudicotyledons</taxon>
        <taxon>Gunneridae</taxon>
        <taxon>Pentapetalae</taxon>
        <taxon>rosids</taxon>
        <taxon>fabids</taxon>
        <taxon>Fabales</taxon>
        <taxon>Fabaceae</taxon>
        <taxon>Papilionoideae</taxon>
        <taxon>50 kb inversion clade</taxon>
        <taxon>NPAAA clade</taxon>
        <taxon>indigoferoid/millettioid clade</taxon>
        <taxon>Phaseoleae</taxon>
        <taxon>Vigna</taxon>
    </lineage>
</organism>
<evidence type="ECO:0000256" key="1">
    <source>
        <dbReference type="SAM" id="SignalP"/>
    </source>
</evidence>
<protein>
    <recommendedName>
        <fullName evidence="4">Secreted protein</fullName>
    </recommendedName>
</protein>